<reference evidence="8 9" key="1">
    <citation type="submission" date="2020-04" db="EMBL/GenBank/DDBJ databases">
        <authorList>
            <person name="De Canck E."/>
        </authorList>
    </citation>
    <scope>NUCLEOTIDE SEQUENCE [LARGE SCALE GENOMIC DNA]</scope>
    <source>
        <strain evidence="8 9">LMG 28138</strain>
    </source>
</reference>
<comment type="pathway">
    <text evidence="1">Cofactor biosynthesis; adenosylcobalamin biosynthesis.</text>
</comment>
<evidence type="ECO:0000313" key="9">
    <source>
        <dbReference type="Proteomes" id="UP000494115"/>
    </source>
</evidence>
<dbReference type="AlphaFoldDB" id="A0A6S7CLI7"/>
<keyword evidence="3" id="KW-0169">Cobalamin biosynthesis</keyword>
<dbReference type="InterPro" id="IPR002762">
    <property type="entry name" value="CbiX-like"/>
</dbReference>
<organism evidence="8 9">
    <name type="scientific">Pararobbsia alpina</name>
    <dbReference type="NCBI Taxonomy" id="621374"/>
    <lineage>
        <taxon>Bacteria</taxon>
        <taxon>Pseudomonadati</taxon>
        <taxon>Pseudomonadota</taxon>
        <taxon>Betaproteobacteria</taxon>
        <taxon>Burkholderiales</taxon>
        <taxon>Burkholderiaceae</taxon>
        <taxon>Pararobbsia</taxon>
    </lineage>
</organism>
<dbReference type="Pfam" id="PF01903">
    <property type="entry name" value="CbiX"/>
    <property type="match status" value="2"/>
</dbReference>
<dbReference type="PANTHER" id="PTHR43588">
    <property type="entry name" value="COBALT-PRECORRIN-8 METHYLMUTASE"/>
    <property type="match status" value="1"/>
</dbReference>
<dbReference type="GO" id="GO:0046872">
    <property type="term" value="F:metal ion binding"/>
    <property type="evidence" value="ECO:0007669"/>
    <property type="project" value="UniProtKB-KW"/>
</dbReference>
<name>A0A6S7CLI7_9BURK</name>
<comment type="similarity">
    <text evidence="2">Belongs to the CobH/CbiC family.</text>
</comment>
<evidence type="ECO:0000256" key="1">
    <source>
        <dbReference type="ARBA" id="ARBA00004953"/>
    </source>
</evidence>
<dbReference type="Pfam" id="PF02570">
    <property type="entry name" value="CbiC"/>
    <property type="match status" value="1"/>
</dbReference>
<evidence type="ECO:0000256" key="3">
    <source>
        <dbReference type="ARBA" id="ARBA00022573"/>
    </source>
</evidence>
<keyword evidence="5" id="KW-0413">Isomerase</keyword>
<evidence type="ECO:0000256" key="6">
    <source>
        <dbReference type="ARBA" id="ARBA00023239"/>
    </source>
</evidence>
<keyword evidence="6" id="KW-0456">Lyase</keyword>
<dbReference type="PANTHER" id="PTHR43588:SF1">
    <property type="entry name" value="COBALT-PRECORRIN-8 METHYLMUTASE"/>
    <property type="match status" value="1"/>
</dbReference>
<evidence type="ECO:0000259" key="7">
    <source>
        <dbReference type="Pfam" id="PF02570"/>
    </source>
</evidence>
<evidence type="ECO:0000256" key="5">
    <source>
        <dbReference type="ARBA" id="ARBA00023235"/>
    </source>
</evidence>
<dbReference type="Gene3D" id="3.40.50.1400">
    <property type="match status" value="2"/>
</dbReference>
<dbReference type="Proteomes" id="UP000494115">
    <property type="component" value="Unassembled WGS sequence"/>
</dbReference>
<dbReference type="CDD" id="cd03416">
    <property type="entry name" value="CbiX_SirB_N"/>
    <property type="match status" value="1"/>
</dbReference>
<dbReference type="SUPFAM" id="SSF53800">
    <property type="entry name" value="Chelatase"/>
    <property type="match status" value="1"/>
</dbReference>
<dbReference type="EMBL" id="CADIKM010000016">
    <property type="protein sequence ID" value="CAB3792781.1"/>
    <property type="molecule type" value="Genomic_DNA"/>
</dbReference>
<proteinExistence type="inferred from homology"/>
<keyword evidence="4" id="KW-0479">Metal-binding</keyword>
<dbReference type="Gene3D" id="3.40.50.10230">
    <property type="entry name" value="Cobalamin biosynthesis CobH/CbiC, precorrin-8X methylmutase"/>
    <property type="match status" value="1"/>
</dbReference>
<dbReference type="GO" id="GO:0009236">
    <property type="term" value="P:cobalamin biosynthetic process"/>
    <property type="evidence" value="ECO:0007669"/>
    <property type="project" value="UniProtKB-UniPathway"/>
</dbReference>
<dbReference type="GO" id="GO:0016993">
    <property type="term" value="F:precorrin-8X methylmutase activity"/>
    <property type="evidence" value="ECO:0007669"/>
    <property type="project" value="InterPro"/>
</dbReference>
<dbReference type="InterPro" id="IPR003722">
    <property type="entry name" value="Cbl_synth_CobH/CbiC"/>
</dbReference>
<sequence>MSRTDSATSTDARAALPSAQAAHGDYAIVLAGHGSRDPDGVREFEALVELVRRRAPSRIVRHGYLEFASPTIDVAVAQAIEAGARHVVMVPGVLLAATHAKNDMPSELLALQQRFSGTKFSFGAALDLHPQLLQLCAQRVVEAEGAEHARTGETVPRNEACLVVVGRGTSDPDANSEISKLARMLEEGLGFGTSLTCYAGTARPKVADGLRTAVRLGYRRIVVLPYFLFDGILVKRIRAATAELRARHPEFDILDASYLGPHPYVADVFVERAAEGAQGRATMNCALCQYRVQIIGFEQQVGLPQRAHHMKVRGLADRSTDADAGAEAGSNVEAGAKIDLSGNAGGGGSASASARNGVGLAAETFKPYVPHPIEAESMRIIDQGRDWSAFTGNEARVLKRLVHTSGDFDIVDDIFISPGAADLGLRALLRCRRVVTDVTMVQAGLKQAVLAQLEVETWCGVHDDATHVLAQTHGLTRSAAGIRRAWERFGNDVVVAIGDAPTAVMETVRLIEQHGWRPQLVIGLPVGFVGTRECKTALRETMQVPRITNTGTRGGSPWAATVVNALMIGAIDALADSTAQSSSATSPSSTRRDLP</sequence>
<dbReference type="InterPro" id="IPR036588">
    <property type="entry name" value="CobH/CbiC_sf"/>
</dbReference>
<dbReference type="UniPathway" id="UPA00148"/>
<protein>
    <recommendedName>
        <fullName evidence="7">Cobalamin biosynthesis precorrin-8X methylmutase CobH/CbiC domain-containing protein</fullName>
    </recommendedName>
</protein>
<feature type="domain" description="Cobalamin biosynthesis precorrin-8X methylmutase CobH/CbiC" evidence="7">
    <location>
        <begin position="373"/>
        <end position="567"/>
    </location>
</feature>
<dbReference type="GO" id="GO:0016829">
    <property type="term" value="F:lyase activity"/>
    <property type="evidence" value="ECO:0007669"/>
    <property type="project" value="UniProtKB-KW"/>
</dbReference>
<dbReference type="RefSeq" id="WP_246257550.1">
    <property type="nucleotide sequence ID" value="NZ_CADIKM010000016.1"/>
</dbReference>
<keyword evidence="9" id="KW-1185">Reference proteome</keyword>
<dbReference type="SUPFAM" id="SSF63965">
    <property type="entry name" value="Precorrin-8X methylmutase CbiC/CobH"/>
    <property type="match status" value="1"/>
</dbReference>
<evidence type="ECO:0000313" key="8">
    <source>
        <dbReference type="EMBL" id="CAB3792781.1"/>
    </source>
</evidence>
<evidence type="ECO:0000256" key="2">
    <source>
        <dbReference type="ARBA" id="ARBA00009774"/>
    </source>
</evidence>
<gene>
    <name evidence="8" type="ORF">LMG28138_03415</name>
</gene>
<evidence type="ECO:0000256" key="4">
    <source>
        <dbReference type="ARBA" id="ARBA00022723"/>
    </source>
</evidence>
<accession>A0A6S7CLI7</accession>
<dbReference type="CDD" id="cd03414">
    <property type="entry name" value="CbiX_SirB_C"/>
    <property type="match status" value="1"/>
</dbReference>